<evidence type="ECO:0000256" key="3">
    <source>
        <dbReference type="ARBA" id="ARBA00011396"/>
    </source>
</evidence>
<reference evidence="9 10" key="1">
    <citation type="submission" date="2024-09" db="EMBL/GenBank/DDBJ databases">
        <title>Rethinking Asexuality: The Enigmatic Case of Functional Sexual Genes in Lepraria (Stereocaulaceae).</title>
        <authorList>
            <person name="Doellman M."/>
            <person name="Sun Y."/>
            <person name="Barcenas-Pena A."/>
            <person name="Lumbsch H.T."/>
            <person name="Grewe F."/>
        </authorList>
    </citation>
    <scope>NUCLEOTIDE SEQUENCE [LARGE SCALE GENOMIC DNA]</scope>
    <source>
        <strain evidence="9 10">Mercado 3170</strain>
    </source>
</reference>
<comment type="caution">
    <text evidence="9">The sequence shown here is derived from an EMBL/GenBank/DDBJ whole genome shotgun (WGS) entry which is preliminary data.</text>
</comment>
<evidence type="ECO:0000256" key="7">
    <source>
        <dbReference type="SAM" id="MobiDB-lite"/>
    </source>
</evidence>
<comment type="subcellular location">
    <subcellularLocation>
        <location evidence="1">Endoplasmic reticulum membrane</location>
        <topology evidence="1">Peripheral membrane protein</topology>
    </subcellularLocation>
</comment>
<feature type="region of interest" description="Disordered" evidence="7">
    <location>
        <begin position="215"/>
        <end position="242"/>
    </location>
</feature>
<dbReference type="PANTHER" id="PTHR13254">
    <property type="entry name" value="GOLGI AUTOANTIGEN, GOLGIN SUBFAMILY A, 7"/>
    <property type="match status" value="1"/>
</dbReference>
<dbReference type="Proteomes" id="UP001590950">
    <property type="component" value="Unassembled WGS sequence"/>
</dbReference>
<organism evidence="9 10">
    <name type="scientific">Stereocaulon virgatum</name>
    <dbReference type="NCBI Taxonomy" id="373712"/>
    <lineage>
        <taxon>Eukaryota</taxon>
        <taxon>Fungi</taxon>
        <taxon>Dikarya</taxon>
        <taxon>Ascomycota</taxon>
        <taxon>Pezizomycotina</taxon>
        <taxon>Lecanoromycetes</taxon>
        <taxon>OSLEUM clade</taxon>
        <taxon>Lecanoromycetidae</taxon>
        <taxon>Lecanorales</taxon>
        <taxon>Lecanorineae</taxon>
        <taxon>Stereocaulaceae</taxon>
        <taxon>Stereocaulon</taxon>
    </lineage>
</organism>
<keyword evidence="10" id="KW-1185">Reference proteome</keyword>
<protein>
    <recommendedName>
        <fullName evidence="4">Ras modification protein ERF4</fullName>
    </recommendedName>
</protein>
<evidence type="ECO:0000256" key="1">
    <source>
        <dbReference type="ARBA" id="ARBA00004406"/>
    </source>
</evidence>
<proteinExistence type="inferred from homology"/>
<dbReference type="InterPro" id="IPR051371">
    <property type="entry name" value="Ras_palmitoyltransferase"/>
</dbReference>
<dbReference type="EMBL" id="JBEFKJ010000032">
    <property type="protein sequence ID" value="KAL2038382.1"/>
    <property type="molecule type" value="Genomic_DNA"/>
</dbReference>
<name>A0ABR3ZXF9_9LECA</name>
<feature type="region of interest" description="Disordered" evidence="7">
    <location>
        <begin position="1"/>
        <end position="61"/>
    </location>
</feature>
<evidence type="ECO:0000313" key="10">
    <source>
        <dbReference type="Proteomes" id="UP001590950"/>
    </source>
</evidence>
<evidence type="ECO:0000313" key="9">
    <source>
        <dbReference type="EMBL" id="KAL2038382.1"/>
    </source>
</evidence>
<comment type="subunit">
    <text evidence="3">Interacts with ERF2.</text>
</comment>
<dbReference type="InterPro" id="IPR019383">
    <property type="entry name" value="Golgin_A_7/ERF4"/>
</dbReference>
<dbReference type="PANTHER" id="PTHR13254:SF0">
    <property type="entry name" value="GOLGIN SUBFAMILY A MEMBER 7_ERF4 DOMAIN-CONTAINING PROTEIN"/>
    <property type="match status" value="1"/>
</dbReference>
<feature type="domain" description="Golgin subfamily A member 7/ERF4" evidence="8">
    <location>
        <begin position="82"/>
        <end position="205"/>
    </location>
</feature>
<evidence type="ECO:0000256" key="4">
    <source>
        <dbReference type="ARBA" id="ARBA00018463"/>
    </source>
</evidence>
<evidence type="ECO:0000256" key="2">
    <source>
        <dbReference type="ARBA" id="ARBA00007732"/>
    </source>
</evidence>
<sequence length="242" mass="26534">MSPTDSLHADFPSRRPPTPAKDLENGVPHPDPQPARSPTPSRHSRRASSTKSDLPWNPSHPCYPHPNPHIPVASPLHSSTRVIRIPRDWMVAGDLAPTFSNTYPEILEPWVSEADFRMLIKGINERLIGAFSPYGWRSWLDAALGIATGWIWEDLGFAGIKGKVKGVEAFIEQWNAQRGTGLEKAEDVELTKAIPLRRTGYLCLDIQIPDPHVGMVDDADANADADAPGDGRVDEGAESAND</sequence>
<evidence type="ECO:0000256" key="5">
    <source>
        <dbReference type="ARBA" id="ARBA00022824"/>
    </source>
</evidence>
<accession>A0ABR3ZXF9</accession>
<dbReference type="Pfam" id="PF10256">
    <property type="entry name" value="Erf4"/>
    <property type="match status" value="1"/>
</dbReference>
<comment type="similarity">
    <text evidence="2">Belongs to the ERF4 family.</text>
</comment>
<evidence type="ECO:0000256" key="6">
    <source>
        <dbReference type="ARBA" id="ARBA00023136"/>
    </source>
</evidence>
<keyword evidence="6" id="KW-0472">Membrane</keyword>
<gene>
    <name evidence="9" type="ORF">N7G274_008721</name>
</gene>
<evidence type="ECO:0000259" key="8">
    <source>
        <dbReference type="Pfam" id="PF10256"/>
    </source>
</evidence>
<keyword evidence="5" id="KW-0256">Endoplasmic reticulum</keyword>